<accession>A0A5E4MJ37</accession>
<reference evidence="1 2" key="1">
    <citation type="submission" date="2019-08" db="EMBL/GenBank/DDBJ databases">
        <authorList>
            <person name="Alioto T."/>
            <person name="Alioto T."/>
            <person name="Gomez Garrido J."/>
        </authorList>
    </citation>
    <scope>NUCLEOTIDE SEQUENCE [LARGE SCALE GENOMIC DNA]</scope>
</reference>
<evidence type="ECO:0000313" key="2">
    <source>
        <dbReference type="Proteomes" id="UP000325440"/>
    </source>
</evidence>
<evidence type="ECO:0000313" key="1">
    <source>
        <dbReference type="EMBL" id="VVC32209.1"/>
    </source>
</evidence>
<proteinExistence type="predicted"/>
<keyword evidence="2" id="KW-1185">Reference proteome</keyword>
<sequence length="68" mass="8099">MKLEYGKIVERTISHIIRVLTMPDPDKFAEKEEIETKIKEKKEDEIVAVSTRLRSNVRISKYLDDYMK</sequence>
<dbReference type="EMBL" id="CABPRJ010000954">
    <property type="protein sequence ID" value="VVC32209.1"/>
    <property type="molecule type" value="Genomic_DNA"/>
</dbReference>
<dbReference type="Proteomes" id="UP000325440">
    <property type="component" value="Unassembled WGS sequence"/>
</dbReference>
<dbReference type="AlphaFoldDB" id="A0A5E4MJ37"/>
<name>A0A5E4MJ37_9HEMI</name>
<gene>
    <name evidence="1" type="ORF">CINCED_3A006796</name>
</gene>
<organism evidence="1 2">
    <name type="scientific">Cinara cedri</name>
    <dbReference type="NCBI Taxonomy" id="506608"/>
    <lineage>
        <taxon>Eukaryota</taxon>
        <taxon>Metazoa</taxon>
        <taxon>Ecdysozoa</taxon>
        <taxon>Arthropoda</taxon>
        <taxon>Hexapoda</taxon>
        <taxon>Insecta</taxon>
        <taxon>Pterygota</taxon>
        <taxon>Neoptera</taxon>
        <taxon>Paraneoptera</taxon>
        <taxon>Hemiptera</taxon>
        <taxon>Sternorrhyncha</taxon>
        <taxon>Aphidomorpha</taxon>
        <taxon>Aphidoidea</taxon>
        <taxon>Aphididae</taxon>
        <taxon>Lachninae</taxon>
        <taxon>Cinara</taxon>
    </lineage>
</organism>
<protein>
    <submittedName>
        <fullName evidence="1">Uncharacterized protein</fullName>
    </submittedName>
</protein>